<dbReference type="EMBL" id="FOMG01000020">
    <property type="protein sequence ID" value="SFD11461.1"/>
    <property type="molecule type" value="Genomic_DNA"/>
</dbReference>
<reference evidence="1 2" key="1">
    <citation type="submission" date="2016-10" db="EMBL/GenBank/DDBJ databases">
        <authorList>
            <person name="de Groot N.N."/>
        </authorList>
    </citation>
    <scope>NUCLEOTIDE SEQUENCE [LARGE SCALE GENOMIC DNA]</scope>
    <source>
        <strain evidence="1 2">DSM 12992</strain>
    </source>
</reference>
<evidence type="ECO:0000313" key="2">
    <source>
        <dbReference type="Proteomes" id="UP000199263"/>
    </source>
</evidence>
<organism evidence="1 2">
    <name type="scientific">Clostridium uliginosum</name>
    <dbReference type="NCBI Taxonomy" id="119641"/>
    <lineage>
        <taxon>Bacteria</taxon>
        <taxon>Bacillati</taxon>
        <taxon>Bacillota</taxon>
        <taxon>Clostridia</taxon>
        <taxon>Eubacteriales</taxon>
        <taxon>Clostridiaceae</taxon>
        <taxon>Clostridium</taxon>
    </lineage>
</organism>
<name>A0A1I1PNR5_9CLOT</name>
<keyword evidence="2" id="KW-1185">Reference proteome</keyword>
<dbReference type="STRING" id="119641.SAMN05421842_12038"/>
<proteinExistence type="predicted"/>
<dbReference type="Proteomes" id="UP000199263">
    <property type="component" value="Unassembled WGS sequence"/>
</dbReference>
<dbReference type="AlphaFoldDB" id="A0A1I1PNR5"/>
<sequence>MGNLIKINIYADRKKSDNKQINMSILEDSLIAYDKWLEKTNRVDIIENYKKFLMIG</sequence>
<protein>
    <submittedName>
        <fullName evidence="1">Uncharacterized protein</fullName>
    </submittedName>
</protein>
<evidence type="ECO:0000313" key="1">
    <source>
        <dbReference type="EMBL" id="SFD11461.1"/>
    </source>
</evidence>
<dbReference type="RefSeq" id="WP_175559986.1">
    <property type="nucleotide sequence ID" value="NZ_FOMG01000020.1"/>
</dbReference>
<accession>A0A1I1PNR5</accession>
<gene>
    <name evidence="1" type="ORF">SAMN05421842_12038</name>
</gene>